<sequence>MSVIFRKYKYRSQINEKDCGVAALGMILDNYRR</sequence>
<dbReference type="EMBL" id="MUYF01000003">
    <property type="protein sequence ID" value="OOL82047.1"/>
    <property type="molecule type" value="Genomic_DNA"/>
</dbReference>
<feature type="domain" description="Peptidase C39" evidence="1">
    <location>
        <begin position="7"/>
        <end position="32"/>
    </location>
</feature>
<dbReference type="GO" id="GO:0005524">
    <property type="term" value="F:ATP binding"/>
    <property type="evidence" value="ECO:0007669"/>
    <property type="project" value="InterPro"/>
</dbReference>
<evidence type="ECO:0000313" key="2">
    <source>
        <dbReference type="EMBL" id="OOL82047.1"/>
    </source>
</evidence>
<dbReference type="GO" id="GO:0008233">
    <property type="term" value="F:peptidase activity"/>
    <property type="evidence" value="ECO:0007669"/>
    <property type="project" value="InterPro"/>
</dbReference>
<dbReference type="AlphaFoldDB" id="A0A1S8KQN4"/>
<dbReference type="GO" id="GO:0006508">
    <property type="term" value="P:proteolysis"/>
    <property type="evidence" value="ECO:0007669"/>
    <property type="project" value="InterPro"/>
</dbReference>
<protein>
    <recommendedName>
        <fullName evidence="1">Peptidase C39 domain-containing protein</fullName>
    </recommendedName>
</protein>
<name>A0A1S8KQN4_9LACT</name>
<dbReference type="Proteomes" id="UP000190409">
    <property type="component" value="Unassembled WGS sequence"/>
</dbReference>
<evidence type="ECO:0000313" key="3">
    <source>
        <dbReference type="Proteomes" id="UP000190409"/>
    </source>
</evidence>
<dbReference type="GO" id="GO:0016020">
    <property type="term" value="C:membrane"/>
    <property type="evidence" value="ECO:0007669"/>
    <property type="project" value="InterPro"/>
</dbReference>
<accession>A0A1S8KQN4</accession>
<comment type="caution">
    <text evidence="2">The sequence shown here is derived from an EMBL/GenBank/DDBJ whole genome shotgun (WGS) entry which is preliminary data.</text>
</comment>
<proteinExistence type="predicted"/>
<dbReference type="Gene3D" id="3.90.70.10">
    <property type="entry name" value="Cysteine proteinases"/>
    <property type="match status" value="1"/>
</dbReference>
<dbReference type="Pfam" id="PF03412">
    <property type="entry name" value="Peptidase_C39"/>
    <property type="match status" value="1"/>
</dbReference>
<dbReference type="InterPro" id="IPR005074">
    <property type="entry name" value="Peptidase_C39"/>
</dbReference>
<evidence type="ECO:0000259" key="1">
    <source>
        <dbReference type="Pfam" id="PF03412"/>
    </source>
</evidence>
<gene>
    <name evidence="2" type="ORF">BWX42_08160</name>
</gene>
<organism evidence="2 3">
    <name type="scientific">Dolosigranulum pigrum</name>
    <dbReference type="NCBI Taxonomy" id="29394"/>
    <lineage>
        <taxon>Bacteria</taxon>
        <taxon>Bacillati</taxon>
        <taxon>Bacillota</taxon>
        <taxon>Bacilli</taxon>
        <taxon>Lactobacillales</taxon>
        <taxon>Carnobacteriaceae</taxon>
        <taxon>Dolosigranulum</taxon>
    </lineage>
</organism>
<reference evidence="2 3" key="1">
    <citation type="submission" date="2017-01" db="EMBL/GenBank/DDBJ databases">
        <title>Complete Genome Sequence of Dolosigranulum pigrum isolated from a Patient with interstitial lung disease.</title>
        <authorList>
            <person name="Mukhopadhyay R."/>
            <person name="Joaquin J."/>
            <person name="Hogue R."/>
            <person name="Fitzgerald S."/>
            <person name="Jospin G."/>
            <person name="Eisen J.A."/>
            <person name="Chaturvedi V."/>
        </authorList>
    </citation>
    <scope>NUCLEOTIDE SEQUENCE [LARGE SCALE GENOMIC DNA]</scope>
    <source>
        <strain evidence="2 3">15S00348</strain>
    </source>
</reference>